<name>A0A060W6F0_ONCMY</name>
<evidence type="ECO:0000256" key="1">
    <source>
        <dbReference type="SAM" id="MobiDB-lite"/>
    </source>
</evidence>
<dbReference type="Proteomes" id="UP000193380">
    <property type="component" value="Unassembled WGS sequence"/>
</dbReference>
<feature type="region of interest" description="Disordered" evidence="1">
    <location>
        <begin position="1"/>
        <end position="96"/>
    </location>
</feature>
<evidence type="ECO:0000313" key="3">
    <source>
        <dbReference type="Proteomes" id="UP000193380"/>
    </source>
</evidence>
<dbReference type="AlphaFoldDB" id="A0A060W6F0"/>
<reference evidence="2" key="1">
    <citation type="journal article" date="2014" name="Nat. Commun.">
        <title>The rainbow trout genome provides novel insights into evolution after whole-genome duplication in vertebrates.</title>
        <authorList>
            <person name="Berthelot C."/>
            <person name="Brunet F."/>
            <person name="Chalopin D."/>
            <person name="Juanchich A."/>
            <person name="Bernard M."/>
            <person name="Noel B."/>
            <person name="Bento P."/>
            <person name="Da Silva C."/>
            <person name="Labadie K."/>
            <person name="Alberti A."/>
            <person name="Aury J.M."/>
            <person name="Louis A."/>
            <person name="Dehais P."/>
            <person name="Bardou P."/>
            <person name="Montfort J."/>
            <person name="Klopp C."/>
            <person name="Cabau C."/>
            <person name="Gaspin C."/>
            <person name="Thorgaard G.H."/>
            <person name="Boussaha M."/>
            <person name="Quillet E."/>
            <person name="Guyomard R."/>
            <person name="Galiana D."/>
            <person name="Bobe J."/>
            <person name="Volff J.N."/>
            <person name="Genet C."/>
            <person name="Wincker P."/>
            <person name="Jaillon O."/>
            <person name="Roest Crollius H."/>
            <person name="Guiguen Y."/>
        </authorList>
    </citation>
    <scope>NUCLEOTIDE SEQUENCE [LARGE SCALE GENOMIC DNA]</scope>
</reference>
<dbReference type="PaxDb" id="8022-A0A060W6F0"/>
<sequence>MPVLGQHDVISDPLGLNAASVEGAGDDGVGNRQRKRRLSEDAAQGGLNSFKRPKIEIGIPVTPTTPTVPISPVTPRAKPWNSTTGTEDKPGQPASALYRPTMSQLQIRTCSQLTYLVK</sequence>
<evidence type="ECO:0000313" key="2">
    <source>
        <dbReference type="EMBL" id="CDQ60799.1"/>
    </source>
</evidence>
<dbReference type="EMBL" id="FR904359">
    <property type="protein sequence ID" value="CDQ60799.1"/>
    <property type="molecule type" value="Genomic_DNA"/>
</dbReference>
<dbReference type="STRING" id="8022.A0A060W6F0"/>
<accession>A0A060W6F0</accession>
<feature type="compositionally biased region" description="Low complexity" evidence="1">
    <location>
        <begin position="59"/>
        <end position="75"/>
    </location>
</feature>
<gene>
    <name evidence="2" type="ORF">GSONMT00082491001</name>
</gene>
<protein>
    <submittedName>
        <fullName evidence="2">Uncharacterized protein</fullName>
    </submittedName>
</protein>
<proteinExistence type="predicted"/>
<reference evidence="2" key="2">
    <citation type="submission" date="2014-03" db="EMBL/GenBank/DDBJ databases">
        <authorList>
            <person name="Genoscope - CEA"/>
        </authorList>
    </citation>
    <scope>NUCLEOTIDE SEQUENCE</scope>
</reference>
<organism evidence="2 3">
    <name type="scientific">Oncorhynchus mykiss</name>
    <name type="common">Rainbow trout</name>
    <name type="synonym">Salmo gairdneri</name>
    <dbReference type="NCBI Taxonomy" id="8022"/>
    <lineage>
        <taxon>Eukaryota</taxon>
        <taxon>Metazoa</taxon>
        <taxon>Chordata</taxon>
        <taxon>Craniata</taxon>
        <taxon>Vertebrata</taxon>
        <taxon>Euteleostomi</taxon>
        <taxon>Actinopterygii</taxon>
        <taxon>Neopterygii</taxon>
        <taxon>Teleostei</taxon>
        <taxon>Protacanthopterygii</taxon>
        <taxon>Salmoniformes</taxon>
        <taxon>Salmonidae</taxon>
        <taxon>Salmoninae</taxon>
        <taxon>Oncorhynchus</taxon>
    </lineage>
</organism>